<feature type="domain" description="Transcriptional repressor PaaX-like central Cas2-like" evidence="3">
    <location>
        <begin position="99"/>
        <end position="177"/>
    </location>
</feature>
<accession>A0AB39QIC8</accession>
<dbReference type="InterPro" id="IPR013225">
    <property type="entry name" value="PaaX_C"/>
</dbReference>
<feature type="domain" description="Transcriptional repressor PaaX-like N-terminal" evidence="1">
    <location>
        <begin position="35"/>
        <end position="75"/>
    </location>
</feature>
<dbReference type="EMBL" id="CP163441">
    <property type="protein sequence ID" value="XDQ42112.1"/>
    <property type="molecule type" value="Genomic_DNA"/>
</dbReference>
<dbReference type="SUPFAM" id="SSF46785">
    <property type="entry name" value="Winged helix' DNA-binding domain"/>
    <property type="match status" value="1"/>
</dbReference>
<proteinExistence type="predicted"/>
<dbReference type="InterPro" id="IPR036388">
    <property type="entry name" value="WH-like_DNA-bd_sf"/>
</dbReference>
<dbReference type="RefSeq" id="WP_369221644.1">
    <property type="nucleotide sequence ID" value="NZ_CP163441.1"/>
</dbReference>
<evidence type="ECO:0000259" key="2">
    <source>
        <dbReference type="Pfam" id="PF08223"/>
    </source>
</evidence>
<dbReference type="PANTHER" id="PTHR30319:SF1">
    <property type="entry name" value="TRANSCRIPTIONAL REPRESSOR PAAX"/>
    <property type="match status" value="1"/>
</dbReference>
<dbReference type="InterPro" id="IPR048846">
    <property type="entry name" value="PaaX-like_central"/>
</dbReference>
<reference evidence="4" key="1">
    <citation type="submission" date="2024-07" db="EMBL/GenBank/DDBJ databases">
        <authorList>
            <person name="Yu S.T."/>
        </authorList>
    </citation>
    <scope>NUCLEOTIDE SEQUENCE</scope>
    <source>
        <strain evidence="4">R39</strain>
    </source>
</reference>
<evidence type="ECO:0000313" key="4">
    <source>
        <dbReference type="EMBL" id="XDQ42112.1"/>
    </source>
</evidence>
<feature type="domain" description="Transcriptional repressor PaaX-like C-terminal" evidence="2">
    <location>
        <begin position="181"/>
        <end position="259"/>
    </location>
</feature>
<dbReference type="PIRSF" id="PIRSF020623">
    <property type="entry name" value="PaaX"/>
    <property type="match status" value="1"/>
</dbReference>
<organism evidence="4">
    <name type="scientific">Streptomyces sp. R39</name>
    <dbReference type="NCBI Taxonomy" id="3238631"/>
    <lineage>
        <taxon>Bacteria</taxon>
        <taxon>Bacillati</taxon>
        <taxon>Actinomycetota</taxon>
        <taxon>Actinomycetes</taxon>
        <taxon>Kitasatosporales</taxon>
        <taxon>Streptomycetaceae</taxon>
        <taxon>Streptomyces</taxon>
    </lineage>
</organism>
<gene>
    <name evidence="4" type="ORF">AB5J52_07485</name>
</gene>
<dbReference type="AlphaFoldDB" id="A0AB39QIC8"/>
<dbReference type="Pfam" id="PF20803">
    <property type="entry name" value="PaaX_M"/>
    <property type="match status" value="1"/>
</dbReference>
<dbReference type="Gene3D" id="3.30.70.2650">
    <property type="match status" value="1"/>
</dbReference>
<dbReference type="PANTHER" id="PTHR30319">
    <property type="entry name" value="PHENYLACETIC ACID REGULATOR-RELATED TRANSCRIPTIONAL REPRESSOR"/>
    <property type="match status" value="1"/>
</dbReference>
<dbReference type="GO" id="GO:0006351">
    <property type="term" value="P:DNA-templated transcription"/>
    <property type="evidence" value="ECO:0007669"/>
    <property type="project" value="InterPro"/>
</dbReference>
<dbReference type="Pfam" id="PF07848">
    <property type="entry name" value="PaaX"/>
    <property type="match status" value="1"/>
</dbReference>
<name>A0AB39QIC8_9ACTN</name>
<protein>
    <submittedName>
        <fullName evidence="4">PaaX family transcriptional regulator C-terminal domain-containing protein</fullName>
    </submittedName>
</protein>
<evidence type="ECO:0000259" key="1">
    <source>
        <dbReference type="Pfam" id="PF07848"/>
    </source>
</evidence>
<evidence type="ECO:0000259" key="3">
    <source>
        <dbReference type="Pfam" id="PF20803"/>
    </source>
</evidence>
<sequence length="280" mass="31007">MPQEVVLGFFGLCVFGQRATAREADLKVPTQVMLPVAGRLGISEPATRTTLNRMVHRGLLTRHKQGRTSAFELTPEAHTLLAQGRSRLFSARPFDHDPGTWTVLSCPLPETLRNARYQLQVRLTWAGFGAIQPHMWIAPGRVDVEAMLGDLLTGDVGHLVQAFHGTPTAPSDPRELVARAWDVSALRAVHEAFLDRWENAEPSPGEVLSQLLLLIDDWGRLLRSDPGLPAAYLDDDWPAPRSARTFSRLRRRLGPGAEEEIDQMSIPGFSRDVGYAARPS</sequence>
<dbReference type="InterPro" id="IPR011965">
    <property type="entry name" value="PaaX_trns_reg"/>
</dbReference>
<dbReference type="Pfam" id="PF08223">
    <property type="entry name" value="PaaX_C"/>
    <property type="match status" value="1"/>
</dbReference>
<dbReference type="InterPro" id="IPR012906">
    <property type="entry name" value="PaaX-like_N"/>
</dbReference>
<dbReference type="Gene3D" id="1.10.10.10">
    <property type="entry name" value="Winged helix-like DNA-binding domain superfamily/Winged helix DNA-binding domain"/>
    <property type="match status" value="1"/>
</dbReference>
<dbReference type="InterPro" id="IPR036390">
    <property type="entry name" value="WH_DNA-bd_sf"/>
</dbReference>